<dbReference type="EC" id="2.-.-.-" evidence="4"/>
<dbReference type="SUPFAM" id="SSF53448">
    <property type="entry name" value="Nucleotide-diphospho-sugar transferases"/>
    <property type="match status" value="1"/>
</dbReference>
<evidence type="ECO:0000256" key="2">
    <source>
        <dbReference type="ARBA" id="ARBA00022679"/>
    </source>
</evidence>
<gene>
    <name evidence="4" type="ORF">VSX56_15195</name>
</gene>
<evidence type="ECO:0000256" key="3">
    <source>
        <dbReference type="ARBA" id="ARBA00022723"/>
    </source>
</evidence>
<dbReference type="InterPro" id="IPR029044">
    <property type="entry name" value="Nucleotide-diphossugar_trans"/>
</dbReference>
<proteinExistence type="predicted"/>
<reference evidence="4 5" key="1">
    <citation type="submission" date="2024-01" db="EMBL/GenBank/DDBJ databases">
        <authorList>
            <person name="Deng Y."/>
            <person name="Su J."/>
        </authorList>
    </citation>
    <scope>NUCLEOTIDE SEQUENCE [LARGE SCALE GENOMIC DNA]</scope>
    <source>
        <strain evidence="4 5">CPCC 100088</strain>
    </source>
</reference>
<keyword evidence="3" id="KW-0479">Metal-binding</keyword>
<dbReference type="GO" id="GO:0016740">
    <property type="term" value="F:transferase activity"/>
    <property type="evidence" value="ECO:0007669"/>
    <property type="project" value="UniProtKB-KW"/>
</dbReference>
<organism evidence="4 5">
    <name type="scientific">Thioclava kandeliae</name>
    <dbReference type="NCBI Taxonomy" id="3070818"/>
    <lineage>
        <taxon>Bacteria</taxon>
        <taxon>Pseudomonadati</taxon>
        <taxon>Pseudomonadota</taxon>
        <taxon>Alphaproteobacteria</taxon>
        <taxon>Rhodobacterales</taxon>
        <taxon>Paracoccaceae</taxon>
        <taxon>Thioclava</taxon>
    </lineage>
</organism>
<dbReference type="Pfam" id="PF01501">
    <property type="entry name" value="Glyco_transf_8"/>
    <property type="match status" value="1"/>
</dbReference>
<keyword evidence="1" id="KW-0328">Glycosyltransferase</keyword>
<dbReference type="CDD" id="cd04194">
    <property type="entry name" value="GT8_A4GalT_like"/>
    <property type="match status" value="1"/>
</dbReference>
<dbReference type="InterPro" id="IPR002495">
    <property type="entry name" value="Glyco_trans_8"/>
</dbReference>
<dbReference type="PANTHER" id="PTHR13778">
    <property type="entry name" value="GLYCOSYLTRANSFERASE 8 DOMAIN-CONTAINING PROTEIN"/>
    <property type="match status" value="1"/>
</dbReference>
<dbReference type="RefSeq" id="WP_350938368.1">
    <property type="nucleotide sequence ID" value="NZ_JAYWLC010000015.1"/>
</dbReference>
<reference evidence="4 5" key="2">
    <citation type="submission" date="2024-06" db="EMBL/GenBank/DDBJ databases">
        <title>Thioclava kandeliae sp. nov. from a rhizosphere soil sample of Kandelia candel in a mangrove.</title>
        <authorList>
            <person name="Mu T."/>
        </authorList>
    </citation>
    <scope>NUCLEOTIDE SEQUENCE [LARGE SCALE GENOMIC DNA]</scope>
    <source>
        <strain evidence="4 5">CPCC 100088</strain>
    </source>
</reference>
<protein>
    <submittedName>
        <fullName evidence="4">Glycosyltransferase family 8 protein</fullName>
        <ecNumber evidence="4">2.-.-.-</ecNumber>
    </submittedName>
</protein>
<evidence type="ECO:0000313" key="4">
    <source>
        <dbReference type="EMBL" id="MER5173115.1"/>
    </source>
</evidence>
<dbReference type="InterPro" id="IPR050748">
    <property type="entry name" value="Glycosyltrans_8_dom-fam"/>
</dbReference>
<dbReference type="EMBL" id="JAYWLC010000015">
    <property type="protein sequence ID" value="MER5173115.1"/>
    <property type="molecule type" value="Genomic_DNA"/>
</dbReference>
<evidence type="ECO:0000313" key="5">
    <source>
        <dbReference type="Proteomes" id="UP001438953"/>
    </source>
</evidence>
<name>A0ABV1SJP9_9RHOB</name>
<keyword evidence="2 4" id="KW-0808">Transferase</keyword>
<sequence length="321" mass="36490">MTIKVNANRPATHRKAIIFCCDNGYLPYAALAAEQILHSTPTHDFDICIAFNERPVTIPESLAHLGIRLLKVDIGTMFEGLRLDAGKSHDVYLRLALPQALADDYERILYMDSDIYVQGGDFSALMAADLGDRPLGAVRDNIQWRSPGRRATQFKRLGLPAAPYFNAGVLLMDVANYIASGLLEACLDLGRREAPRMIRHDQNLYNSVLQGNWAELSPFWNWQYSWAARFFCDVQGPNVIHFIGNSKPWKDKDGQFPPRFRQHYSRFIRTHFPEHGDCHIPEAQLPPDGARMRKMLIKHLLSSKAIARYLARFPTDLTVIK</sequence>
<comment type="caution">
    <text evidence="4">The sequence shown here is derived from an EMBL/GenBank/DDBJ whole genome shotgun (WGS) entry which is preliminary data.</text>
</comment>
<dbReference type="PANTHER" id="PTHR13778:SF47">
    <property type="entry name" value="LIPOPOLYSACCHARIDE 1,3-GALACTOSYLTRANSFERASE"/>
    <property type="match status" value="1"/>
</dbReference>
<accession>A0ABV1SJP9</accession>
<dbReference type="Proteomes" id="UP001438953">
    <property type="component" value="Unassembled WGS sequence"/>
</dbReference>
<dbReference type="Gene3D" id="3.90.550.10">
    <property type="entry name" value="Spore Coat Polysaccharide Biosynthesis Protein SpsA, Chain A"/>
    <property type="match status" value="1"/>
</dbReference>
<keyword evidence="5" id="KW-1185">Reference proteome</keyword>
<evidence type="ECO:0000256" key="1">
    <source>
        <dbReference type="ARBA" id="ARBA00022676"/>
    </source>
</evidence>